<evidence type="ECO:0000256" key="2">
    <source>
        <dbReference type="ARBA" id="ARBA00022475"/>
    </source>
</evidence>
<evidence type="ECO:0000256" key="9">
    <source>
        <dbReference type="ARBA" id="ARBA00023136"/>
    </source>
</evidence>
<feature type="transmembrane region" description="Helical" evidence="12">
    <location>
        <begin position="224"/>
        <end position="241"/>
    </location>
</feature>
<organism evidence="13 14">
    <name type="scientific">Delftia acidovorans (strain DSM 14801 / SPH-1)</name>
    <dbReference type="NCBI Taxonomy" id="398578"/>
    <lineage>
        <taxon>Bacteria</taxon>
        <taxon>Pseudomonadati</taxon>
        <taxon>Pseudomonadota</taxon>
        <taxon>Betaproteobacteria</taxon>
        <taxon>Burkholderiales</taxon>
        <taxon>Comamonadaceae</taxon>
        <taxon>Delftia</taxon>
    </lineage>
</organism>
<keyword evidence="14" id="KW-1185">Reference proteome</keyword>
<keyword evidence="6" id="KW-0560">Oxidoreductase</keyword>
<dbReference type="AlphaFoldDB" id="A9C0D0"/>
<feature type="transmembrane region" description="Helical" evidence="12">
    <location>
        <begin position="294"/>
        <end position="318"/>
    </location>
</feature>
<evidence type="ECO:0000256" key="10">
    <source>
        <dbReference type="ARBA" id="ARBA00023157"/>
    </source>
</evidence>
<dbReference type="KEGG" id="dac:Daci_4065"/>
<dbReference type="Pfam" id="PF02628">
    <property type="entry name" value="COX15-CtaA"/>
    <property type="match status" value="1"/>
</dbReference>
<name>A9C0D0_DELAS</name>
<evidence type="ECO:0000256" key="6">
    <source>
        <dbReference type="ARBA" id="ARBA00023002"/>
    </source>
</evidence>
<dbReference type="GO" id="GO:0016491">
    <property type="term" value="F:oxidoreductase activity"/>
    <property type="evidence" value="ECO:0007669"/>
    <property type="project" value="UniProtKB-KW"/>
</dbReference>
<evidence type="ECO:0000256" key="1">
    <source>
        <dbReference type="ARBA" id="ARBA00004141"/>
    </source>
</evidence>
<dbReference type="HOGENOM" id="CLU_041525_0_0_4"/>
<keyword evidence="3 12" id="KW-0812">Transmembrane</keyword>
<evidence type="ECO:0000256" key="3">
    <source>
        <dbReference type="ARBA" id="ARBA00022692"/>
    </source>
</evidence>
<proteinExistence type="predicted"/>
<evidence type="ECO:0000256" key="4">
    <source>
        <dbReference type="ARBA" id="ARBA00022723"/>
    </source>
</evidence>
<feature type="transmembrane region" description="Helical" evidence="12">
    <location>
        <begin position="270"/>
        <end position="288"/>
    </location>
</feature>
<evidence type="ECO:0000256" key="11">
    <source>
        <dbReference type="ARBA" id="ARBA00023444"/>
    </source>
</evidence>
<dbReference type="Proteomes" id="UP000000784">
    <property type="component" value="Chromosome"/>
</dbReference>
<feature type="transmembrane region" description="Helical" evidence="12">
    <location>
        <begin position="119"/>
        <end position="138"/>
    </location>
</feature>
<dbReference type="GO" id="GO:0006784">
    <property type="term" value="P:heme A biosynthetic process"/>
    <property type="evidence" value="ECO:0007669"/>
    <property type="project" value="InterPro"/>
</dbReference>
<dbReference type="STRING" id="398578.Daci_4065"/>
<keyword evidence="5 12" id="KW-1133">Transmembrane helix</keyword>
<keyword evidence="7" id="KW-0408">Iron</keyword>
<comment type="pathway">
    <text evidence="11">Porphyrin-containing compound metabolism.</text>
</comment>
<evidence type="ECO:0000256" key="7">
    <source>
        <dbReference type="ARBA" id="ARBA00023004"/>
    </source>
</evidence>
<keyword evidence="4" id="KW-0479">Metal-binding</keyword>
<feature type="transmembrane region" description="Helical" evidence="12">
    <location>
        <begin position="443"/>
        <end position="461"/>
    </location>
</feature>
<evidence type="ECO:0000256" key="5">
    <source>
        <dbReference type="ARBA" id="ARBA00022989"/>
    </source>
</evidence>
<dbReference type="EMBL" id="CP000884">
    <property type="protein sequence ID" value="ABX36696.1"/>
    <property type="molecule type" value="Genomic_DNA"/>
</dbReference>
<feature type="transmembrane region" description="Helical" evidence="12">
    <location>
        <begin position="411"/>
        <end position="431"/>
    </location>
</feature>
<reference evidence="13 14" key="1">
    <citation type="journal article" date="2004" name="Appl. Environ. Microbiol.">
        <title>Mineralization of individual congeners of linear alkylbenzenesulfonate by defined pairs of heterotrophic bacteria.</title>
        <authorList>
            <person name="Schleheck D."/>
            <person name="Knepper T.P."/>
            <person name="Fischer K."/>
            <person name="Cook A.M."/>
        </authorList>
    </citation>
    <scope>NUCLEOTIDE SEQUENCE [LARGE SCALE GENOMIC DNA]</scope>
    <source>
        <strain evidence="14">DSM 14801 / SPH-1</strain>
    </source>
</reference>
<keyword evidence="10" id="KW-1015">Disulfide bond</keyword>
<dbReference type="PANTHER" id="PTHR35457:SF1">
    <property type="entry name" value="HEME A SYNTHASE"/>
    <property type="match status" value="1"/>
</dbReference>
<comment type="subcellular location">
    <subcellularLocation>
        <location evidence="1">Membrane</location>
        <topology evidence="1">Multi-pass membrane protein</topology>
    </subcellularLocation>
</comment>
<keyword evidence="8" id="KW-0350">Heme biosynthesis</keyword>
<feature type="transmembrane region" description="Helical" evidence="12">
    <location>
        <begin position="150"/>
        <end position="170"/>
    </location>
</feature>
<keyword evidence="9 12" id="KW-0472">Membrane</keyword>
<dbReference type="InterPro" id="IPR050450">
    <property type="entry name" value="COX15/CtaA_HemeA_synthase"/>
</dbReference>
<evidence type="ECO:0000313" key="13">
    <source>
        <dbReference type="EMBL" id="ABX36696.1"/>
    </source>
</evidence>
<dbReference type="InterPro" id="IPR003780">
    <property type="entry name" value="COX15/CtaA_fam"/>
</dbReference>
<feature type="transmembrane region" description="Helical" evidence="12">
    <location>
        <begin position="338"/>
        <end position="357"/>
    </location>
</feature>
<protein>
    <submittedName>
        <fullName evidence="13">Cytochrome oxidase assembly</fullName>
    </submittedName>
</protein>
<evidence type="ECO:0000256" key="8">
    <source>
        <dbReference type="ARBA" id="ARBA00023133"/>
    </source>
</evidence>
<accession>A9C0D0</accession>
<sequence>MRGRLSGSQPSRIVSYQRHAALKVAATGPAWRALCMGRGPAAGIWVHVLILCRPGLRSNLAHGAEPSRQIALIYEDLLSPTGCACGIAFRLARGPCRVVHAALRRAGVSEQALYDLAPVLELMLLGLLLALGPLAWVWLRNRSGGSLKRLQALSVLTLFLTFDLVLFGAFTRLTDSGLGCPDWPGCYGSASPMGARAQIAEAQAAMPTGPVTHGKAWIEMVHRYLATTVGVLIIAMTIMAWRRARRLGRAGGAGAGRTGAEGTGGALSPWWPTLALFWVCLQGAFGAWTVTMKLFPAIVTLHLLGGTGLLALLCVPAVGLSRAASQQGAAVISPALRAGLWLGLALLVLQVALGGWVSTNYAVLACSSFPTCQGSWWPAMDFSQALQIWRPLGLLQDGSNISFAGLTAIHYLHRLAAYVVVAALAGLWWRLGEVPALASQRRVLGAFLVLQVLTGLSNVVLDWPLVAAVLHTGGAAALVTVIVWCLAASRPGALRDGLPVARGEIA</sequence>
<evidence type="ECO:0000313" key="14">
    <source>
        <dbReference type="Proteomes" id="UP000000784"/>
    </source>
</evidence>
<gene>
    <name evidence="13" type="ordered locus">Daci_4065</name>
</gene>
<reference evidence="14" key="2">
    <citation type="submission" date="2007-11" db="EMBL/GenBank/DDBJ databases">
        <title>Complete sequence of Delftia acidovorans DSM 14801 / SPH-1.</title>
        <authorList>
            <person name="Copeland A."/>
            <person name="Lucas S."/>
            <person name="Lapidus A."/>
            <person name="Barry K."/>
            <person name="Glavina del Rio T."/>
            <person name="Dalin E."/>
            <person name="Tice H."/>
            <person name="Pitluck S."/>
            <person name="Lowry S."/>
            <person name="Clum A."/>
            <person name="Schmutz J."/>
            <person name="Larimer F."/>
            <person name="Land M."/>
            <person name="Hauser L."/>
            <person name="Kyrpides N."/>
            <person name="Kim E."/>
            <person name="Schleheck D."/>
            <person name="Richardson P."/>
        </authorList>
    </citation>
    <scope>NUCLEOTIDE SEQUENCE [LARGE SCALE GENOMIC DNA]</scope>
    <source>
        <strain evidence="14">DSM 14801 / SPH-1</strain>
    </source>
</reference>
<dbReference type="PANTHER" id="PTHR35457">
    <property type="entry name" value="HEME A SYNTHASE"/>
    <property type="match status" value="1"/>
</dbReference>
<dbReference type="GO" id="GO:0016020">
    <property type="term" value="C:membrane"/>
    <property type="evidence" value="ECO:0007669"/>
    <property type="project" value="UniProtKB-SubCell"/>
</dbReference>
<evidence type="ECO:0000256" key="12">
    <source>
        <dbReference type="SAM" id="Phobius"/>
    </source>
</evidence>
<dbReference type="GO" id="GO:0046872">
    <property type="term" value="F:metal ion binding"/>
    <property type="evidence" value="ECO:0007669"/>
    <property type="project" value="UniProtKB-KW"/>
</dbReference>
<feature type="transmembrane region" description="Helical" evidence="12">
    <location>
        <begin position="467"/>
        <end position="487"/>
    </location>
</feature>
<keyword evidence="2" id="KW-1003">Cell membrane</keyword>
<dbReference type="eggNOG" id="COG1612">
    <property type="taxonomic scope" value="Bacteria"/>
</dbReference>